<evidence type="ECO:0000256" key="4">
    <source>
        <dbReference type="ARBA" id="ARBA00022989"/>
    </source>
</evidence>
<dbReference type="Pfam" id="PF07690">
    <property type="entry name" value="MFS_1"/>
    <property type="match status" value="1"/>
</dbReference>
<keyword evidence="2" id="KW-0813">Transport</keyword>
<evidence type="ECO:0000313" key="9">
    <source>
        <dbReference type="EMBL" id="SHO78287.1"/>
    </source>
</evidence>
<dbReference type="PROSITE" id="PS50850">
    <property type="entry name" value="MFS"/>
    <property type="match status" value="1"/>
</dbReference>
<evidence type="ECO:0000256" key="3">
    <source>
        <dbReference type="ARBA" id="ARBA00022692"/>
    </source>
</evidence>
<comment type="subcellular location">
    <subcellularLocation>
        <location evidence="1">Membrane</location>
        <topology evidence="1">Multi-pass membrane protein</topology>
    </subcellularLocation>
</comment>
<feature type="transmembrane region" description="Helical" evidence="7">
    <location>
        <begin position="95"/>
        <end position="116"/>
    </location>
</feature>
<feature type="transmembrane region" description="Helical" evidence="7">
    <location>
        <begin position="351"/>
        <end position="372"/>
    </location>
</feature>
<evidence type="ECO:0000256" key="7">
    <source>
        <dbReference type="SAM" id="Phobius"/>
    </source>
</evidence>
<reference evidence="10" key="1">
    <citation type="journal article" date="2017" name="Nucleic Acids Res.">
        <title>Proteogenomics produces comprehensive and highly accurate protein-coding gene annotation in a complete genome assembly of Malassezia sympodialis.</title>
        <authorList>
            <person name="Zhu Y."/>
            <person name="Engstroem P.G."/>
            <person name="Tellgren-Roth C."/>
            <person name="Baudo C.D."/>
            <person name="Kennell J.C."/>
            <person name="Sun S."/>
            <person name="Billmyre R.B."/>
            <person name="Schroeder M.S."/>
            <person name="Andersson A."/>
            <person name="Holm T."/>
            <person name="Sigurgeirsson B."/>
            <person name="Wu G."/>
            <person name="Sankaranarayanan S.R."/>
            <person name="Siddharthan R."/>
            <person name="Sanyal K."/>
            <person name="Lundeberg J."/>
            <person name="Nystedt B."/>
            <person name="Boekhout T."/>
            <person name="Dawson T.L. Jr."/>
            <person name="Heitman J."/>
            <person name="Scheynius A."/>
            <person name="Lehtioe J."/>
        </authorList>
    </citation>
    <scope>NUCLEOTIDE SEQUENCE [LARGE SCALE GENOMIC DNA]</scope>
    <source>
        <strain evidence="10">ATCC 42132</strain>
    </source>
</reference>
<evidence type="ECO:0000256" key="6">
    <source>
        <dbReference type="SAM" id="MobiDB-lite"/>
    </source>
</evidence>
<dbReference type="GO" id="GO:0016020">
    <property type="term" value="C:membrane"/>
    <property type="evidence" value="ECO:0007669"/>
    <property type="project" value="UniProtKB-SubCell"/>
</dbReference>
<evidence type="ECO:0000256" key="2">
    <source>
        <dbReference type="ARBA" id="ARBA00022448"/>
    </source>
</evidence>
<dbReference type="InterPro" id="IPR011701">
    <property type="entry name" value="MFS"/>
</dbReference>
<feature type="transmembrane region" description="Helical" evidence="7">
    <location>
        <begin position="150"/>
        <end position="172"/>
    </location>
</feature>
<keyword evidence="5 7" id="KW-0472">Membrane</keyword>
<feature type="transmembrane region" description="Helical" evidence="7">
    <location>
        <begin position="323"/>
        <end position="345"/>
    </location>
</feature>
<accession>A0A1M8A7K0</accession>
<gene>
    <name evidence="9" type="ORF">MSYG_2629</name>
</gene>
<feature type="transmembrane region" description="Helical" evidence="7">
    <location>
        <begin position="286"/>
        <end position="311"/>
    </location>
</feature>
<dbReference type="AlphaFoldDB" id="A0A1M8A7K0"/>
<protein>
    <submittedName>
        <fullName evidence="9">Similar to S.cerevisiae protein DAL5 (Allantoate permease)</fullName>
    </submittedName>
</protein>
<dbReference type="PANTHER" id="PTHR43791">
    <property type="entry name" value="PERMEASE-RELATED"/>
    <property type="match status" value="1"/>
</dbReference>
<dbReference type="PANTHER" id="PTHR43791:SF59">
    <property type="entry name" value="TRANSPORTER, PUTATIVE (AFU_ORTHOLOGUE AFUA_1G06550)-RELATED"/>
    <property type="match status" value="1"/>
</dbReference>
<dbReference type="OMA" id="YAVGNIC"/>
<organism evidence="9 10">
    <name type="scientific">Malassezia sympodialis (strain ATCC 42132)</name>
    <name type="common">Atopic eczema-associated yeast</name>
    <dbReference type="NCBI Taxonomy" id="1230383"/>
    <lineage>
        <taxon>Eukaryota</taxon>
        <taxon>Fungi</taxon>
        <taxon>Dikarya</taxon>
        <taxon>Basidiomycota</taxon>
        <taxon>Ustilaginomycotina</taxon>
        <taxon>Malasseziomycetes</taxon>
        <taxon>Malasseziales</taxon>
        <taxon>Malasseziaceae</taxon>
        <taxon>Malassezia</taxon>
    </lineage>
</organism>
<feature type="transmembrane region" description="Helical" evidence="7">
    <location>
        <begin position="122"/>
        <end position="143"/>
    </location>
</feature>
<keyword evidence="3 7" id="KW-0812">Transmembrane</keyword>
<feature type="transmembrane region" description="Helical" evidence="7">
    <location>
        <begin position="219"/>
        <end position="238"/>
    </location>
</feature>
<feature type="transmembrane region" description="Helical" evidence="7">
    <location>
        <begin position="379"/>
        <end position="398"/>
    </location>
</feature>
<dbReference type="InterPro" id="IPR036259">
    <property type="entry name" value="MFS_trans_sf"/>
</dbReference>
<dbReference type="InterPro" id="IPR020846">
    <property type="entry name" value="MFS_dom"/>
</dbReference>
<feature type="region of interest" description="Disordered" evidence="6">
    <location>
        <begin position="1"/>
        <end position="26"/>
    </location>
</feature>
<evidence type="ECO:0000259" key="8">
    <source>
        <dbReference type="PROSITE" id="PS50850"/>
    </source>
</evidence>
<sequence length="503" mass="56411">MHTNSPDLEKSGAVGEDIRSPLPATDKPDIEVTGLLSAWEPSPAQVRHVVRKIDMVLIPLMCGCVFLQMSDKGLLNSVSLLGFMSDIRLENQQQFAWISSIFYFGYLLGCFGHAYFIQHWVLSQYIGAVVTLWGILAACHAACHSYSAFLAVRFFLGLMESAITPSFILMTGRFYTHEEQVIRMIIWFSMNGVAQIVSGAATFSELIHTPSTMTMWQNLFLIYGVITIAFGILCFFVMPSSPDTTHYFSEEERAAAIYHIAANQSGIHSSKFKWSQFREALLDIRLYIYFVGWVCLCIVNGGITTFGNQIIRSFHYDNKQSSLLSMTLGGGEVVAVFLNAAFFYFLKRRDVIMIGGLLVSMAGAIMMVAIPASVKAGRMTGYALVSFFSVPMPMYYSWQSATISGTTKRIVFNVALQIGYSIGNIIGPHPFDNSFTVGETVMVVLLFVTMLFIASVTVIHWYMNRAKEQQCLSRGQTMDMSRQLEMDLSDLTDKERPTYRYPY</sequence>
<dbReference type="Gene3D" id="1.20.1250.20">
    <property type="entry name" value="MFS general substrate transporter like domains"/>
    <property type="match status" value="2"/>
</dbReference>
<evidence type="ECO:0000256" key="5">
    <source>
        <dbReference type="ARBA" id="ARBA00023136"/>
    </source>
</evidence>
<name>A0A1M8A7K0_MALS4</name>
<keyword evidence="4 7" id="KW-1133">Transmembrane helix</keyword>
<dbReference type="Proteomes" id="UP000186303">
    <property type="component" value="Chromosome 4"/>
</dbReference>
<dbReference type="GO" id="GO:0022857">
    <property type="term" value="F:transmembrane transporter activity"/>
    <property type="evidence" value="ECO:0007669"/>
    <property type="project" value="InterPro"/>
</dbReference>
<feature type="transmembrane region" description="Helical" evidence="7">
    <location>
        <begin position="441"/>
        <end position="463"/>
    </location>
</feature>
<dbReference type="OrthoDB" id="6730379at2759"/>
<feature type="domain" description="Major facilitator superfamily (MFS) profile" evidence="8">
    <location>
        <begin position="57"/>
        <end position="467"/>
    </location>
</feature>
<dbReference type="EMBL" id="LT671824">
    <property type="protein sequence ID" value="SHO78287.1"/>
    <property type="molecule type" value="Genomic_DNA"/>
</dbReference>
<dbReference type="VEuPathDB" id="FungiDB:MSYG_2629"/>
<evidence type="ECO:0000313" key="10">
    <source>
        <dbReference type="Proteomes" id="UP000186303"/>
    </source>
</evidence>
<evidence type="ECO:0000256" key="1">
    <source>
        <dbReference type="ARBA" id="ARBA00004141"/>
    </source>
</evidence>
<dbReference type="SUPFAM" id="SSF103473">
    <property type="entry name" value="MFS general substrate transporter"/>
    <property type="match status" value="1"/>
</dbReference>
<keyword evidence="10" id="KW-1185">Reference proteome</keyword>
<proteinExistence type="predicted"/>